<dbReference type="PANTHER" id="PTHR13754">
    <property type="entry name" value="METALLO-BETA-LACTAMASE SUPERFAMILY PROTEIN"/>
    <property type="match status" value="1"/>
</dbReference>
<dbReference type="InterPro" id="IPR036866">
    <property type="entry name" value="RibonucZ/Hydroxyglut_hydro"/>
</dbReference>
<protein>
    <submittedName>
        <fullName evidence="3">MBL fold metallo-hydrolase</fullName>
    </submittedName>
    <submittedName>
        <fullName evidence="2">Metallo-beta-lactamase domain protein</fullName>
    </submittedName>
</protein>
<reference evidence="2" key="1">
    <citation type="submission" date="2012-11" db="EMBL/GenBank/DDBJ databases">
        <title>Dependencies among metagenomic species, viruses, plasmids and units of genetic variation.</title>
        <authorList>
            <person name="Nielsen H.B."/>
            <person name="Almeida M."/>
            <person name="Juncker A.S."/>
            <person name="Rasmussen S."/>
            <person name="Li J."/>
            <person name="Sunagawa S."/>
            <person name="Plichta D."/>
            <person name="Gautier L."/>
            <person name="Le Chatelier E."/>
            <person name="Peletier E."/>
            <person name="Bonde I."/>
            <person name="Nielsen T."/>
            <person name="Manichanh C."/>
            <person name="Arumugam M."/>
            <person name="Batto J."/>
            <person name="Santos M.B.Q.D."/>
            <person name="Blom N."/>
            <person name="Borruel N."/>
            <person name="Burgdorf K.S."/>
            <person name="Boumezbeur F."/>
            <person name="Casellas F."/>
            <person name="Dore J."/>
            <person name="Guarner F."/>
            <person name="Hansen T."/>
            <person name="Hildebrand F."/>
            <person name="Kaas R.S."/>
            <person name="Kennedy S."/>
            <person name="Kristiansen K."/>
            <person name="Kultima J.R."/>
            <person name="Leonard P."/>
            <person name="Levenez F."/>
            <person name="Lund O."/>
            <person name="Moumen B."/>
            <person name="Le Paslier D."/>
            <person name="Pons N."/>
            <person name="Pedersen O."/>
            <person name="Prifti E."/>
            <person name="Qin J."/>
            <person name="Raes J."/>
            <person name="Tap J."/>
            <person name="Tims S."/>
            <person name="Ussery D.W."/>
            <person name="Yamada T."/>
            <person name="MetaHit consortium"/>
            <person name="Renault P."/>
            <person name="Sicheritz-Ponten T."/>
            <person name="Bork P."/>
            <person name="Wang J."/>
            <person name="Brunak S."/>
            <person name="Ehrlich S.D."/>
        </authorList>
    </citation>
    <scope>NUCLEOTIDE SEQUENCE [LARGE SCALE GENOMIC DNA]</scope>
</reference>
<dbReference type="InterPro" id="IPR041712">
    <property type="entry name" value="DHPS-like_MBL-fold"/>
</dbReference>
<dbReference type="CDD" id="cd07713">
    <property type="entry name" value="DHPS-like_MBL-fold"/>
    <property type="match status" value="1"/>
</dbReference>
<dbReference type="SUPFAM" id="SSF56281">
    <property type="entry name" value="Metallo-hydrolase/oxidoreductase"/>
    <property type="match status" value="1"/>
</dbReference>
<keyword evidence="5" id="KW-1185">Reference proteome</keyword>
<name>R6IES4_9FIRM</name>
<dbReference type="HOGENOM" id="CLU_036012_0_0_9"/>
<gene>
    <name evidence="2" type="ORF">BN533_00177</name>
    <name evidence="3" type="ORF">GMD11_10865</name>
    <name evidence="4" type="ORF">GMD18_10535</name>
</gene>
<organism evidence="2">
    <name type="scientific">Phascolarctobacterium faecium</name>
    <dbReference type="NCBI Taxonomy" id="33025"/>
    <lineage>
        <taxon>Bacteria</taxon>
        <taxon>Bacillati</taxon>
        <taxon>Bacillota</taxon>
        <taxon>Negativicutes</taxon>
        <taxon>Acidaminococcales</taxon>
        <taxon>Acidaminococcaceae</taxon>
        <taxon>Phascolarctobacterium</taxon>
    </lineage>
</organism>
<dbReference type="RefSeq" id="WP_021717081.1">
    <property type="nucleotide sequence ID" value="NZ_CAKVWA010000009.1"/>
</dbReference>
<evidence type="ECO:0000313" key="3">
    <source>
        <dbReference type="EMBL" id="MTT76755.1"/>
    </source>
</evidence>
<dbReference type="PANTHER" id="PTHR13754:SF18">
    <property type="entry name" value="7,8-DIHYDROPTERIN-6-METHYL-4-(BETA-D-RIBOFURANOSYL)-AMINOBENZENE-5'-PHOSPHATE SYNTHASE"/>
    <property type="match status" value="1"/>
</dbReference>
<reference evidence="5 6" key="2">
    <citation type="journal article" date="2019" name="Nat. Med.">
        <title>A library of human gut bacterial isolates paired with longitudinal multiomics data enables mechanistic microbiome research.</title>
        <authorList>
            <person name="Poyet M."/>
            <person name="Groussin M."/>
            <person name="Gibbons S.M."/>
            <person name="Avila-Pacheco J."/>
            <person name="Jiang X."/>
            <person name="Kearney S.M."/>
            <person name="Perrotta A.R."/>
            <person name="Berdy B."/>
            <person name="Zhao S."/>
            <person name="Lieberman T.D."/>
            <person name="Swanson P.K."/>
            <person name="Smith M."/>
            <person name="Roesemann S."/>
            <person name="Alexander J.E."/>
            <person name="Rich S.A."/>
            <person name="Livny J."/>
            <person name="Vlamakis H."/>
            <person name="Clish C."/>
            <person name="Bullock K."/>
            <person name="Deik A."/>
            <person name="Scott J."/>
            <person name="Pierce K.A."/>
            <person name="Xavier R.J."/>
            <person name="Alm E.J."/>
        </authorList>
    </citation>
    <scope>NUCLEOTIDE SEQUENCE [LARGE SCALE GENOMIC DNA]</scope>
    <source>
        <strain evidence="3 6">BIOML-A13</strain>
        <strain evidence="4 5">BIOML-A3</strain>
    </source>
</reference>
<comment type="caution">
    <text evidence="2">The sequence shown here is derived from an EMBL/GenBank/DDBJ whole genome shotgun (WGS) entry which is preliminary data.</text>
</comment>
<accession>R6IES4</accession>
<dbReference type="Gene3D" id="3.60.15.10">
    <property type="entry name" value="Ribonuclease Z/Hydroxyacylglutathione hydrolase-like"/>
    <property type="match status" value="1"/>
</dbReference>
<evidence type="ECO:0000313" key="5">
    <source>
        <dbReference type="Proteomes" id="UP000443070"/>
    </source>
</evidence>
<sequence>MQLTVLVDNNTLIDRYYLGEPGVAYYLEDGDVRILFDVGYSDIFLRNAQALGIDLSRLQQVVLSHGHNDHTRGLLWLSEQEYFSELQLLAHPDALKPKQFAGEAIGAPFTAQQLQEKCRLRLSKEPVWLTKRLVFLGEIPTLNDFEQRHGFGSAEDPVDLVLDDTALVYRGSEGLFVITGCSHSGICNIIEYAKKVCGEAKVQGVIGGWHLFKVDDRLEKTIAYLQKHNIRELYPCHCCSFQAKAAVHAQIPVKEIGVGKVIEIN</sequence>
<feature type="domain" description="Metallo-beta-lactamase" evidence="1">
    <location>
        <begin position="21"/>
        <end position="83"/>
    </location>
</feature>
<dbReference type="Proteomes" id="UP000443070">
    <property type="component" value="Unassembled WGS sequence"/>
</dbReference>
<dbReference type="GO" id="GO:0016787">
    <property type="term" value="F:hydrolase activity"/>
    <property type="evidence" value="ECO:0007669"/>
    <property type="project" value="UniProtKB-KW"/>
</dbReference>
<dbReference type="eggNOG" id="COG1237">
    <property type="taxonomic scope" value="Bacteria"/>
</dbReference>
<dbReference type="AlphaFoldDB" id="R6IES4"/>
<keyword evidence="3" id="KW-0378">Hydrolase</keyword>
<evidence type="ECO:0000313" key="2">
    <source>
        <dbReference type="EMBL" id="CDB45039.1"/>
    </source>
</evidence>
<evidence type="ECO:0000259" key="1">
    <source>
        <dbReference type="Pfam" id="PF00753"/>
    </source>
</evidence>
<dbReference type="OrthoDB" id="9803916at2"/>
<dbReference type="EMBL" id="WNBW01000012">
    <property type="protein sequence ID" value="MTU04828.1"/>
    <property type="molecule type" value="Genomic_DNA"/>
</dbReference>
<dbReference type="InterPro" id="IPR001279">
    <property type="entry name" value="Metallo-B-lactamas"/>
</dbReference>
<dbReference type="EMBL" id="WNBM01000011">
    <property type="protein sequence ID" value="MTT76755.1"/>
    <property type="molecule type" value="Genomic_DNA"/>
</dbReference>
<dbReference type="STRING" id="1262914.BN533_00177"/>
<proteinExistence type="predicted"/>
<accession>A0A6I3RXM2</accession>
<dbReference type="Pfam" id="PF00753">
    <property type="entry name" value="Lactamase_B"/>
    <property type="match status" value="1"/>
</dbReference>
<dbReference type="GO" id="GO:0016740">
    <property type="term" value="F:transferase activity"/>
    <property type="evidence" value="ECO:0007669"/>
    <property type="project" value="TreeGrafter"/>
</dbReference>
<dbReference type="InterPro" id="IPR052926">
    <property type="entry name" value="Metallo-beta-lactamase_dom"/>
</dbReference>
<dbReference type="Proteomes" id="UP000484547">
    <property type="component" value="Unassembled WGS sequence"/>
</dbReference>
<evidence type="ECO:0000313" key="4">
    <source>
        <dbReference type="EMBL" id="MTU04828.1"/>
    </source>
</evidence>
<evidence type="ECO:0000313" key="6">
    <source>
        <dbReference type="Proteomes" id="UP000484547"/>
    </source>
</evidence>
<dbReference type="EMBL" id="CBDS010000010">
    <property type="protein sequence ID" value="CDB45039.1"/>
    <property type="molecule type" value="Genomic_DNA"/>
</dbReference>